<sequence>WMNCCTYPIYRDTFTVNPYSYLVFRFKANNPGIWMLHCHNDWHLQVGMALLFIESSQLIKQYYLKNNLTNSIPKQCYHY</sequence>
<dbReference type="PROSITE" id="PS00080">
    <property type="entry name" value="MULTICOPPER_OXIDASE2"/>
    <property type="match status" value="1"/>
</dbReference>
<dbReference type="Pfam" id="PF07731">
    <property type="entry name" value="Cu-oxidase_2"/>
    <property type="match status" value="1"/>
</dbReference>
<name>A0A820SEA3_9BILA</name>
<keyword evidence="3" id="KW-0186">Copper</keyword>
<dbReference type="PANTHER" id="PTHR11709:SF394">
    <property type="entry name" value="FI03373P-RELATED"/>
    <property type="match status" value="1"/>
</dbReference>
<dbReference type="Gene3D" id="2.60.40.420">
    <property type="entry name" value="Cupredoxins - blue copper proteins"/>
    <property type="match status" value="1"/>
</dbReference>
<evidence type="ECO:0000256" key="1">
    <source>
        <dbReference type="ARBA" id="ARBA00022723"/>
    </source>
</evidence>
<dbReference type="GO" id="GO:0016491">
    <property type="term" value="F:oxidoreductase activity"/>
    <property type="evidence" value="ECO:0007669"/>
    <property type="project" value="UniProtKB-KW"/>
</dbReference>
<dbReference type="GO" id="GO:0005507">
    <property type="term" value="F:copper ion binding"/>
    <property type="evidence" value="ECO:0007669"/>
    <property type="project" value="InterPro"/>
</dbReference>
<proteinExistence type="predicted"/>
<dbReference type="InterPro" id="IPR011706">
    <property type="entry name" value="Cu-oxidase_C"/>
</dbReference>
<keyword evidence="1" id="KW-0479">Metal-binding</keyword>
<dbReference type="SUPFAM" id="SSF49503">
    <property type="entry name" value="Cupredoxins"/>
    <property type="match status" value="1"/>
</dbReference>
<dbReference type="EMBL" id="CAJOAZ010033049">
    <property type="protein sequence ID" value="CAF4451949.1"/>
    <property type="molecule type" value="Genomic_DNA"/>
</dbReference>
<comment type="caution">
    <text evidence="5">The sequence shown here is derived from an EMBL/GenBank/DDBJ whole genome shotgun (WGS) entry which is preliminary data.</text>
</comment>
<evidence type="ECO:0000313" key="6">
    <source>
        <dbReference type="Proteomes" id="UP000663844"/>
    </source>
</evidence>
<reference evidence="5" key="1">
    <citation type="submission" date="2021-02" db="EMBL/GenBank/DDBJ databases">
        <authorList>
            <person name="Nowell W R."/>
        </authorList>
    </citation>
    <scope>NUCLEOTIDE SEQUENCE</scope>
</reference>
<evidence type="ECO:0000259" key="4">
    <source>
        <dbReference type="Pfam" id="PF07731"/>
    </source>
</evidence>
<accession>A0A820SEA3</accession>
<dbReference type="InterPro" id="IPR008972">
    <property type="entry name" value="Cupredoxin"/>
</dbReference>
<evidence type="ECO:0000256" key="3">
    <source>
        <dbReference type="ARBA" id="ARBA00023008"/>
    </source>
</evidence>
<dbReference type="InterPro" id="IPR045087">
    <property type="entry name" value="Cu-oxidase_fam"/>
</dbReference>
<feature type="domain" description="Plastocyanin-like" evidence="4">
    <location>
        <begin position="7"/>
        <end position="56"/>
    </location>
</feature>
<organism evidence="5 6">
    <name type="scientific">Adineta steineri</name>
    <dbReference type="NCBI Taxonomy" id="433720"/>
    <lineage>
        <taxon>Eukaryota</taxon>
        <taxon>Metazoa</taxon>
        <taxon>Spiralia</taxon>
        <taxon>Gnathifera</taxon>
        <taxon>Rotifera</taxon>
        <taxon>Eurotatoria</taxon>
        <taxon>Bdelloidea</taxon>
        <taxon>Adinetida</taxon>
        <taxon>Adinetidae</taxon>
        <taxon>Adineta</taxon>
    </lineage>
</organism>
<gene>
    <name evidence="5" type="ORF">OXD698_LOCUS54453</name>
</gene>
<dbReference type="PANTHER" id="PTHR11709">
    <property type="entry name" value="MULTI-COPPER OXIDASE"/>
    <property type="match status" value="1"/>
</dbReference>
<dbReference type="Proteomes" id="UP000663844">
    <property type="component" value="Unassembled WGS sequence"/>
</dbReference>
<feature type="non-terminal residue" evidence="5">
    <location>
        <position position="1"/>
    </location>
</feature>
<dbReference type="InterPro" id="IPR033138">
    <property type="entry name" value="Cu_oxidase_CS"/>
</dbReference>
<protein>
    <recommendedName>
        <fullName evidence="4">Plastocyanin-like domain-containing protein</fullName>
    </recommendedName>
</protein>
<dbReference type="InterPro" id="IPR002355">
    <property type="entry name" value="Cu_oxidase_Cu_BS"/>
</dbReference>
<evidence type="ECO:0000256" key="2">
    <source>
        <dbReference type="ARBA" id="ARBA00023002"/>
    </source>
</evidence>
<evidence type="ECO:0000313" key="5">
    <source>
        <dbReference type="EMBL" id="CAF4451949.1"/>
    </source>
</evidence>
<dbReference type="PROSITE" id="PS00079">
    <property type="entry name" value="MULTICOPPER_OXIDASE1"/>
    <property type="match status" value="1"/>
</dbReference>
<keyword evidence="2" id="KW-0560">Oxidoreductase</keyword>
<dbReference type="AlphaFoldDB" id="A0A820SEA3"/>